<name>A0A6J4U1F3_9BACT</name>
<dbReference type="AlphaFoldDB" id="A0A6J4U1F3"/>
<reference evidence="1" key="1">
    <citation type="submission" date="2020-02" db="EMBL/GenBank/DDBJ databases">
        <authorList>
            <person name="Meier V. D."/>
        </authorList>
    </citation>
    <scope>NUCLEOTIDE SEQUENCE</scope>
    <source>
        <strain evidence="1">AVDCRST_MAG73</strain>
    </source>
</reference>
<proteinExistence type="predicted"/>
<accession>A0A6J4U1F3</accession>
<sequence length="132" mass="13515">MIADPTVLFLCGADMDPSAVLGVHPGARFVARARVVDPPPGLLPAWWPDAARADGVFGILIRVRDAGPTAPGDGPTVVAETDDGTPIVARCATGASDLADPAPTLAAARYWELRPAYVRAVASATRGDDAAS</sequence>
<protein>
    <submittedName>
        <fullName evidence="1">Uncharacterized protein</fullName>
    </submittedName>
</protein>
<dbReference type="EMBL" id="CADCWE010000098">
    <property type="protein sequence ID" value="CAA9538052.1"/>
    <property type="molecule type" value="Genomic_DNA"/>
</dbReference>
<organism evidence="1">
    <name type="scientific">uncultured Thermomicrobiales bacterium</name>
    <dbReference type="NCBI Taxonomy" id="1645740"/>
    <lineage>
        <taxon>Bacteria</taxon>
        <taxon>Pseudomonadati</taxon>
        <taxon>Thermomicrobiota</taxon>
        <taxon>Thermomicrobia</taxon>
        <taxon>Thermomicrobiales</taxon>
        <taxon>environmental samples</taxon>
    </lineage>
</organism>
<evidence type="ECO:0000313" key="1">
    <source>
        <dbReference type="EMBL" id="CAA9538052.1"/>
    </source>
</evidence>
<gene>
    <name evidence="1" type="ORF">AVDCRST_MAG73-1617</name>
</gene>